<comment type="caution">
    <text evidence="1">The sequence shown here is derived from an EMBL/GenBank/DDBJ whole genome shotgun (WGS) entry which is preliminary data.</text>
</comment>
<dbReference type="EMBL" id="JAYMYR010000011">
    <property type="protein sequence ID" value="KAK7331763.1"/>
    <property type="molecule type" value="Genomic_DNA"/>
</dbReference>
<accession>A0AAN9LEB5</accession>
<organism evidence="1 2">
    <name type="scientific">Phaseolus coccineus</name>
    <name type="common">Scarlet runner bean</name>
    <name type="synonym">Phaseolus multiflorus</name>
    <dbReference type="NCBI Taxonomy" id="3886"/>
    <lineage>
        <taxon>Eukaryota</taxon>
        <taxon>Viridiplantae</taxon>
        <taxon>Streptophyta</taxon>
        <taxon>Embryophyta</taxon>
        <taxon>Tracheophyta</taxon>
        <taxon>Spermatophyta</taxon>
        <taxon>Magnoliopsida</taxon>
        <taxon>eudicotyledons</taxon>
        <taxon>Gunneridae</taxon>
        <taxon>Pentapetalae</taxon>
        <taxon>rosids</taxon>
        <taxon>fabids</taxon>
        <taxon>Fabales</taxon>
        <taxon>Fabaceae</taxon>
        <taxon>Papilionoideae</taxon>
        <taxon>50 kb inversion clade</taxon>
        <taxon>NPAAA clade</taxon>
        <taxon>indigoferoid/millettioid clade</taxon>
        <taxon>Phaseoleae</taxon>
        <taxon>Phaseolus</taxon>
    </lineage>
</organism>
<evidence type="ECO:0000313" key="1">
    <source>
        <dbReference type="EMBL" id="KAK7331763.1"/>
    </source>
</evidence>
<reference evidence="1 2" key="1">
    <citation type="submission" date="2024-01" db="EMBL/GenBank/DDBJ databases">
        <title>The genomes of 5 underutilized Papilionoideae crops provide insights into root nodulation and disease resistanc.</title>
        <authorList>
            <person name="Jiang F."/>
        </authorList>
    </citation>
    <scope>NUCLEOTIDE SEQUENCE [LARGE SCALE GENOMIC DNA]</scope>
    <source>
        <strain evidence="1">JINMINGXINNONG_FW02</strain>
        <tissue evidence="1">Leaves</tissue>
    </source>
</reference>
<gene>
    <name evidence="1" type="ORF">VNO80_28503</name>
</gene>
<keyword evidence="2" id="KW-1185">Reference proteome</keyword>
<dbReference type="AlphaFoldDB" id="A0AAN9LEB5"/>
<protein>
    <submittedName>
        <fullName evidence="1">Uncharacterized protein</fullName>
    </submittedName>
</protein>
<sequence>MVLMASQSLSAQWFPFLKLGSFHGRQEEGMKSSFALRLGFALSIPFLLFSLGSDCHLGQRRLHTRMLRYICYYIYKKKVAKHSLCFRALRNPRRSAHRRFSLCAF</sequence>
<dbReference type="Proteomes" id="UP001374584">
    <property type="component" value="Unassembled WGS sequence"/>
</dbReference>
<proteinExistence type="predicted"/>
<evidence type="ECO:0000313" key="2">
    <source>
        <dbReference type="Proteomes" id="UP001374584"/>
    </source>
</evidence>
<name>A0AAN9LEB5_PHACN</name>